<feature type="region of interest" description="Disordered" evidence="1">
    <location>
        <begin position="1"/>
        <end position="32"/>
    </location>
</feature>
<name>A0A0F8YZG2_9ZZZZ</name>
<dbReference type="EMBL" id="LAZR01063471">
    <property type="protein sequence ID" value="KKK59454.1"/>
    <property type="molecule type" value="Genomic_DNA"/>
</dbReference>
<feature type="non-terminal residue" evidence="2">
    <location>
        <position position="151"/>
    </location>
</feature>
<evidence type="ECO:0000256" key="1">
    <source>
        <dbReference type="SAM" id="MobiDB-lite"/>
    </source>
</evidence>
<proteinExistence type="predicted"/>
<accession>A0A0F8YZG2</accession>
<protein>
    <submittedName>
        <fullName evidence="2">Uncharacterized protein</fullName>
    </submittedName>
</protein>
<reference evidence="2" key="1">
    <citation type="journal article" date="2015" name="Nature">
        <title>Complex archaea that bridge the gap between prokaryotes and eukaryotes.</title>
        <authorList>
            <person name="Spang A."/>
            <person name="Saw J.H."/>
            <person name="Jorgensen S.L."/>
            <person name="Zaremba-Niedzwiedzka K."/>
            <person name="Martijn J."/>
            <person name="Lind A.E."/>
            <person name="van Eijk R."/>
            <person name="Schleper C."/>
            <person name="Guy L."/>
            <person name="Ettema T.J."/>
        </authorList>
    </citation>
    <scope>NUCLEOTIDE SEQUENCE</scope>
</reference>
<gene>
    <name evidence="2" type="ORF">LCGC14_3034210</name>
</gene>
<feature type="compositionally biased region" description="Basic and acidic residues" evidence="1">
    <location>
        <begin position="1"/>
        <end position="21"/>
    </location>
</feature>
<organism evidence="2">
    <name type="scientific">marine sediment metagenome</name>
    <dbReference type="NCBI Taxonomy" id="412755"/>
    <lineage>
        <taxon>unclassified sequences</taxon>
        <taxon>metagenomes</taxon>
        <taxon>ecological metagenomes</taxon>
    </lineage>
</organism>
<feature type="compositionally biased region" description="Acidic residues" evidence="1">
    <location>
        <begin position="22"/>
        <end position="32"/>
    </location>
</feature>
<dbReference type="AlphaFoldDB" id="A0A0F8YZG2"/>
<comment type="caution">
    <text evidence="2">The sequence shown here is derived from an EMBL/GenBank/DDBJ whole genome shotgun (WGS) entry which is preliminary data.</text>
</comment>
<sequence>MALSEKELAQEMKEEEERKTEELEDQTLDLGEEQIRNQELFGLKDTDKKDQYDLILQTTSDKKNMSRQANLSIEELGRPLFSVRTLLALKQISIHYLNPFVIKFTTDILNEIEDLKSDLDLEISKFDYSLSNEEDLEKQNSILKEKEAFIR</sequence>
<evidence type="ECO:0000313" key="2">
    <source>
        <dbReference type="EMBL" id="KKK59454.1"/>
    </source>
</evidence>